<evidence type="ECO:0000313" key="1">
    <source>
        <dbReference type="EMBL" id="KAG5634575.1"/>
    </source>
</evidence>
<comment type="caution">
    <text evidence="1">The sequence shown here is derived from an EMBL/GenBank/DDBJ whole genome shotgun (WGS) entry which is preliminary data.</text>
</comment>
<evidence type="ECO:0000313" key="2">
    <source>
        <dbReference type="Proteomes" id="UP000717328"/>
    </source>
</evidence>
<dbReference type="Proteomes" id="UP000717328">
    <property type="component" value="Unassembled WGS sequence"/>
</dbReference>
<name>A0A9P7K356_9AGAR</name>
<dbReference type="EMBL" id="JABCKI010006352">
    <property type="protein sequence ID" value="KAG5634575.1"/>
    <property type="molecule type" value="Genomic_DNA"/>
</dbReference>
<gene>
    <name evidence="1" type="ORF">H0H81_001492</name>
</gene>
<accession>A0A9P7K356</accession>
<dbReference type="AlphaFoldDB" id="A0A9P7K356"/>
<sequence>MPPPADSAKLALIDPHHAHAVVNPKPPFLGGYPLPGPQSLSGTAAMNKTAFVDDNTWRILAEHGHFDDIVVGSGFCALAYITTALERDPDRKILLLERGGKY</sequence>
<protein>
    <submittedName>
        <fullName evidence="1">Uncharacterized protein</fullName>
    </submittedName>
</protein>
<dbReference type="OrthoDB" id="167809at2759"/>
<dbReference type="SUPFAM" id="SSF51905">
    <property type="entry name" value="FAD/NAD(P)-binding domain"/>
    <property type="match status" value="1"/>
</dbReference>
<dbReference type="InterPro" id="IPR036188">
    <property type="entry name" value="FAD/NAD-bd_sf"/>
</dbReference>
<keyword evidence="2" id="KW-1185">Reference proteome</keyword>
<organism evidence="1 2">
    <name type="scientific">Sphagnurus paluster</name>
    <dbReference type="NCBI Taxonomy" id="117069"/>
    <lineage>
        <taxon>Eukaryota</taxon>
        <taxon>Fungi</taxon>
        <taxon>Dikarya</taxon>
        <taxon>Basidiomycota</taxon>
        <taxon>Agaricomycotina</taxon>
        <taxon>Agaricomycetes</taxon>
        <taxon>Agaricomycetidae</taxon>
        <taxon>Agaricales</taxon>
        <taxon>Tricholomatineae</taxon>
        <taxon>Lyophyllaceae</taxon>
        <taxon>Sphagnurus</taxon>
    </lineage>
</organism>
<reference evidence="1" key="2">
    <citation type="submission" date="2021-10" db="EMBL/GenBank/DDBJ databases">
        <title>Phylogenomics reveals ancestral predisposition of the termite-cultivated fungus Termitomyces towards a domesticated lifestyle.</title>
        <authorList>
            <person name="Auxier B."/>
            <person name="Grum-Grzhimaylo A."/>
            <person name="Cardenas M.E."/>
            <person name="Lodge J.D."/>
            <person name="Laessoe T."/>
            <person name="Pedersen O."/>
            <person name="Smith M.E."/>
            <person name="Kuyper T.W."/>
            <person name="Franco-Molano E.A."/>
            <person name="Baroni T.J."/>
            <person name="Aanen D.K."/>
        </authorList>
    </citation>
    <scope>NUCLEOTIDE SEQUENCE</scope>
    <source>
        <strain evidence="1">D49</strain>
    </source>
</reference>
<reference evidence="1" key="1">
    <citation type="submission" date="2021-02" db="EMBL/GenBank/DDBJ databases">
        <authorList>
            <person name="Nieuwenhuis M."/>
            <person name="Van De Peppel L.J.J."/>
        </authorList>
    </citation>
    <scope>NUCLEOTIDE SEQUENCE</scope>
    <source>
        <strain evidence="1">D49</strain>
    </source>
</reference>
<proteinExistence type="predicted"/>